<dbReference type="InterPro" id="IPR007555">
    <property type="entry name" value="DUF499"/>
</dbReference>
<feature type="domain" description="Swt1-like HEPN" evidence="1">
    <location>
        <begin position="11"/>
        <end position="123"/>
    </location>
</feature>
<evidence type="ECO:0000259" key="1">
    <source>
        <dbReference type="Pfam" id="PF18731"/>
    </source>
</evidence>
<proteinExistence type="predicted"/>
<dbReference type="RefSeq" id="WP_048047674.1">
    <property type="nucleotide sequence ID" value="NZ_JJQN01000116.1"/>
</dbReference>
<reference evidence="2 3" key="1">
    <citation type="journal article" date="2015" name="ISME J.">
        <title>Genomic and phenotypic differentiation among Methanosarcina mazei populations from Columbia River sediment.</title>
        <authorList>
            <person name="Youngblut N.D."/>
            <person name="Wirth J.S."/>
            <person name="Henriksen J.R."/>
            <person name="Smith M."/>
            <person name="Simon H."/>
            <person name="Metcalf W.W."/>
            <person name="Whitaker R.J."/>
        </authorList>
    </citation>
    <scope>NUCLEOTIDE SEQUENCE [LARGE SCALE GENOMIC DNA]</scope>
    <source>
        <strain evidence="2 3">1.H.A.2.6</strain>
    </source>
</reference>
<dbReference type="Proteomes" id="UP000034450">
    <property type="component" value="Unassembled WGS sequence"/>
</dbReference>
<comment type="caution">
    <text evidence="2">The sequence shown here is derived from an EMBL/GenBank/DDBJ whole genome shotgun (WGS) entry which is preliminary data.</text>
</comment>
<dbReference type="Pfam" id="PF18731">
    <property type="entry name" value="HEPN_Swt1"/>
    <property type="match status" value="1"/>
</dbReference>
<dbReference type="EMBL" id="JJQN01000116">
    <property type="protein sequence ID" value="KKH58448.1"/>
    <property type="molecule type" value="Genomic_DNA"/>
</dbReference>
<dbReference type="PATRIC" id="fig|2209.85.peg.1322"/>
<dbReference type="Pfam" id="PF04465">
    <property type="entry name" value="DUF499"/>
    <property type="match status" value="1"/>
</dbReference>
<name>A0A0F8P6R4_METMZ</name>
<evidence type="ECO:0000313" key="3">
    <source>
        <dbReference type="Proteomes" id="UP000034450"/>
    </source>
</evidence>
<evidence type="ECO:0000313" key="2">
    <source>
        <dbReference type="EMBL" id="KKH58448.1"/>
    </source>
</evidence>
<dbReference type="AlphaFoldDB" id="A0A0F8P6R4"/>
<protein>
    <recommendedName>
        <fullName evidence="1">Swt1-like HEPN domain-containing protein</fullName>
    </recommendedName>
</protein>
<dbReference type="InterPro" id="IPR041650">
    <property type="entry name" value="HEPN_Swt1"/>
</dbReference>
<organism evidence="2 3">
    <name type="scientific">Methanosarcina mazei</name>
    <name type="common">Methanosarcina frisia</name>
    <dbReference type="NCBI Taxonomy" id="2209"/>
    <lineage>
        <taxon>Archaea</taxon>
        <taxon>Methanobacteriati</taxon>
        <taxon>Methanobacteriota</taxon>
        <taxon>Stenosarchaea group</taxon>
        <taxon>Methanomicrobia</taxon>
        <taxon>Methanosarcinales</taxon>
        <taxon>Methanosarcinaceae</taxon>
        <taxon>Methanosarcina</taxon>
    </lineage>
</organism>
<sequence>MSMSNSERVGKALELLKGDLGPYVEREVENVYQGEAREKVAQVLGGDMIFAGKPISDLDAAGLFKLMWDTWNDVFRNTLGFSERTLVSELRDVRNKWAHQQPFSSDDADRALDSTERLLAAISSPKADEVHKMKMELRRVIFDEQVRNERRKSSGTGIESVSSSLKPWRDVVTPHHDVASGRFQQAEFAADLWQVHLGEGTDEYRDPVEFFRRTYLTESLKGLLVSSLQRIAGLGGDPVVQLQTNFGGGKTHSMLALYHLFSKNVSGNELPGIESVLMEAGIPKIPHARRVVLVGNKISPGNPATKPDGTVIHTLWGELAWQLGGKEAYERVRADDEKATSPGDVLRELFNTYGPCVILIDEWVAYARQLHDQSDLPAGSFETQFTFAQALTESAKLARNCLLVISLPASDTATSLNSQVDDVEVGGQRGREALERLRNVIGRLESSWRPASAEEGFEIVRRRLFEPINDPSQYKDRDVVAREFVELYRSQSQEFPPECRDSDYEKRIKAAYPIHPEIFDRLYTDWSTLVKFQRTRGVLRLMAAVIYSLWEKGDKNSLILPANIPIEDTRVQTELTRYLSDNWTPIIEKDVDGPSSLPLRIDSDVPNLGKFSACRRVARTIYLGSAPTLTAANRGLEDRRVKLGCVMPGESPAVFGDALRRLSSSATYLYQDGPRYWYSTQPTVTKLAEDRAEQLKRDPDKVVKELDKRLRADLRHQGDFSRVHPLPTSSGDVPDDLDARLVVLGIDHTYTKEAGNGAEKASKAILESRGSSPRQYRNTLVFLAADKTRLQDLDEAVRKYLAWESILGEKEILDLSPHQVRQAQTQRDAADKTVTARIPETYRWLLVPSQEIKSQSPVKWEAINLTGQDPLAVRASKKLKTEELLITGFAGTRLRMELDKIPLWRGDNVSIKQLAEDFASYLYLPRLLKPSVLIGAIRDGLTLITWMDDSFTYADSFDETAKRYRGLRCGQPVTLSEDNLSGLLVKSEVALNQQREETLKTPVTPSTSPGVVEPGGSYVVSGGNTTDGGTVVVTGNVPGVTVMPPVEPSPKRFYGSVTLDPARVGRDAGKIADEVISHLVGLLGSKVTVTLEIEAEALSGVPDNVVRIVTENCRTLKFNNQGFEKE</sequence>
<accession>A0A0F8P6R4</accession>
<gene>
    <name evidence="2" type="ORF">DU74_06155</name>
</gene>